<proteinExistence type="predicted"/>
<dbReference type="Proteomes" id="UP000199087">
    <property type="component" value="Unassembled WGS sequence"/>
</dbReference>
<dbReference type="Pfam" id="PF11457">
    <property type="entry name" value="DUF3021"/>
    <property type="match status" value="1"/>
</dbReference>
<sequence>MKTFIIRSFIGIFFGSFIAVLITNLNILFGGLEMIDGPLFLKSSIGSVLCGWIYLVSSLYFKNRNLKLAQQTILQFLTVTILYLILALTIGWIPFNIINILLTLLISFVVYTIFWVAFFLYFKNQARKLNDCLKKL</sequence>
<evidence type="ECO:0000313" key="2">
    <source>
        <dbReference type="EMBL" id="CRK82951.1"/>
    </source>
</evidence>
<keyword evidence="1" id="KW-1133">Transmembrane helix</keyword>
<keyword evidence="1" id="KW-0812">Transmembrane</keyword>
<accession>A0A0U1NY40</accession>
<evidence type="ECO:0000256" key="1">
    <source>
        <dbReference type="SAM" id="Phobius"/>
    </source>
</evidence>
<reference evidence="3" key="1">
    <citation type="submission" date="2015-05" db="EMBL/GenBank/DDBJ databases">
        <authorList>
            <person name="Urmite Genomes"/>
        </authorList>
    </citation>
    <scope>NUCLEOTIDE SEQUENCE [LARGE SCALE GENOMIC DNA]</scope>
    <source>
        <strain evidence="3">LF1</strain>
    </source>
</reference>
<gene>
    <name evidence="2" type="ORF">BN000_02906</name>
</gene>
<dbReference type="OrthoDB" id="2735472at2"/>
<feature type="transmembrane region" description="Helical" evidence="1">
    <location>
        <begin position="100"/>
        <end position="122"/>
    </location>
</feature>
<name>A0A0U1NY40_9BACI</name>
<keyword evidence="3" id="KW-1185">Reference proteome</keyword>
<dbReference type="InterPro" id="IPR021560">
    <property type="entry name" value="DUF3021"/>
</dbReference>
<feature type="transmembrane region" description="Helical" evidence="1">
    <location>
        <begin position="73"/>
        <end position="94"/>
    </location>
</feature>
<organism evidence="2 3">
    <name type="scientific">Neobacillus massiliamazoniensis</name>
    <dbReference type="NCBI Taxonomy" id="1499688"/>
    <lineage>
        <taxon>Bacteria</taxon>
        <taxon>Bacillati</taxon>
        <taxon>Bacillota</taxon>
        <taxon>Bacilli</taxon>
        <taxon>Bacillales</taxon>
        <taxon>Bacillaceae</taxon>
        <taxon>Neobacillus</taxon>
    </lineage>
</organism>
<dbReference type="STRING" id="1499688.BN000_02906"/>
<feature type="transmembrane region" description="Helical" evidence="1">
    <location>
        <begin position="44"/>
        <end position="61"/>
    </location>
</feature>
<dbReference type="EMBL" id="CVRB01000003">
    <property type="protein sequence ID" value="CRK82951.1"/>
    <property type="molecule type" value="Genomic_DNA"/>
</dbReference>
<evidence type="ECO:0008006" key="4">
    <source>
        <dbReference type="Google" id="ProtNLM"/>
    </source>
</evidence>
<dbReference type="RefSeq" id="WP_090635253.1">
    <property type="nucleotide sequence ID" value="NZ_CVRB01000003.1"/>
</dbReference>
<protein>
    <recommendedName>
        <fullName evidence="4">DUF3021 domain-containing protein</fullName>
    </recommendedName>
</protein>
<evidence type="ECO:0000313" key="3">
    <source>
        <dbReference type="Proteomes" id="UP000199087"/>
    </source>
</evidence>
<keyword evidence="1" id="KW-0472">Membrane</keyword>
<dbReference type="AlphaFoldDB" id="A0A0U1NY40"/>
<feature type="transmembrane region" description="Helical" evidence="1">
    <location>
        <begin position="12"/>
        <end position="32"/>
    </location>
</feature>